<organism evidence="2 3">
    <name type="scientific">Flavobacterium solisilvae</name>
    <dbReference type="NCBI Taxonomy" id="1852019"/>
    <lineage>
        <taxon>Bacteria</taxon>
        <taxon>Pseudomonadati</taxon>
        <taxon>Bacteroidota</taxon>
        <taxon>Flavobacteriia</taxon>
        <taxon>Flavobacteriales</taxon>
        <taxon>Flavobacteriaceae</taxon>
        <taxon>Flavobacterium</taxon>
    </lineage>
</organism>
<protein>
    <submittedName>
        <fullName evidence="2">Adhesin</fullName>
    </submittedName>
</protein>
<comment type="caution">
    <text evidence="2">The sequence shown here is derived from an EMBL/GenBank/DDBJ whole genome shotgun (WGS) entry which is preliminary data.</text>
</comment>
<feature type="signal peptide" evidence="1">
    <location>
        <begin position="1"/>
        <end position="19"/>
    </location>
</feature>
<dbReference type="NCBIfam" id="NF038133">
    <property type="entry name" value="choice_anch_L"/>
    <property type="match status" value="1"/>
</dbReference>
<dbReference type="EMBL" id="JAAMPT010000187">
    <property type="protein sequence ID" value="NMH23906.1"/>
    <property type="molecule type" value="Genomic_DNA"/>
</dbReference>
<feature type="non-terminal residue" evidence="2">
    <location>
        <position position="854"/>
    </location>
</feature>
<feature type="chain" id="PRO_5045814469" evidence="1">
    <location>
        <begin position="20"/>
        <end position="854"/>
    </location>
</feature>
<evidence type="ECO:0000256" key="1">
    <source>
        <dbReference type="SAM" id="SignalP"/>
    </source>
</evidence>
<sequence>MKQKLLIFSLFLLFSKVLAQPITVNTNQFTVPQLVQDVLFGNGTAGSSCVGTISNITWSTGTNFGSSNGIGYFTNTNPNFPLTNGVILSTGEATAAVGPNNNQQNNGSFNGWPGDNQLFNYIQGLGIDVGLTSYRNATILEFDFTPLTDEMSFDFLFASEEYGSEQCAYSDAFAFFLTNLTASTPPINLALVPGAVTETPIAVTTIRDCAYYTGSGPNCPDGTPCSMNPQFFGNFNGPTGSATNFNGETVLMTASSTVIPGNIYHIKLVVADRNDNILDSAVFLGGGSFNIGTADLAGTGIYDGLTDLIISDGLGICDGVEITIQAGAVAMPGVTYQWTRDTFVIPDATTNSYTISQGGEYGIVITYPGGCQQTDTMTVEYFPPALVLGTPNDLTQCAAPFNLTQNQSIIVNGQANGGVRYHHSLVDAQSINNEITNITNYPGVNGEQIFVGVEEPSGGGCISVTSFYLYIDEELCPKSPQPVPNLTECENSFNSNAATFDLTPQTAITLGTADPTEYTVTYHLSQAAANAGTGDISPLNAFPGTNNQEIFIRMEQNINPTVYGVVSFTLITNPLPTATISGTTTICSGDSATITFTGTPGAVVNYLVNPGTTGSVTLDASGSATITSAYTTSTSYTLINVTNPTTTCSQLVGGIATITVNPLPTATISGTTTVCQGAANPSITFTGANATAPYTFTYLDQNNATQTITTTAGNSVTVPVSTANGGTFNYQLLSVSSASTPACSQPQSGTATVTVVTLPTASISGTATTCLNFAEPQVVLTGFNGTAPYTFTYSLDTVVQPPVTSTGNSYAINAPTTASGTFVYQLISVASSGTPVCSQPQTGTVTIVVNDAPI</sequence>
<proteinExistence type="predicted"/>
<keyword evidence="3" id="KW-1185">Reference proteome</keyword>
<keyword evidence="1" id="KW-0732">Signal</keyword>
<dbReference type="RefSeq" id="WP_211161611.1">
    <property type="nucleotide sequence ID" value="NZ_JAAMPT010000187.1"/>
</dbReference>
<name>A0ABX1QQ29_9FLAO</name>
<evidence type="ECO:0000313" key="2">
    <source>
        <dbReference type="EMBL" id="NMH23906.1"/>
    </source>
</evidence>
<dbReference type="Proteomes" id="UP000767947">
    <property type="component" value="Unassembled WGS sequence"/>
</dbReference>
<gene>
    <name evidence="2" type="ORF">G6042_01325</name>
</gene>
<accession>A0ABX1QQ29</accession>
<reference evidence="2 3" key="1">
    <citation type="submission" date="2020-02" db="EMBL/GenBank/DDBJ databases">
        <title>Flavobacterium sp. genome.</title>
        <authorList>
            <person name="Jung H.S."/>
            <person name="Baek J.H."/>
            <person name="Jeon C.O."/>
        </authorList>
    </citation>
    <scope>NUCLEOTIDE SEQUENCE [LARGE SCALE GENOMIC DNA]</scope>
    <source>
        <strain evidence="2 3">SE-s27</strain>
    </source>
</reference>
<dbReference type="InterPro" id="IPR049804">
    <property type="entry name" value="Choice_anch_L"/>
</dbReference>
<evidence type="ECO:0000313" key="3">
    <source>
        <dbReference type="Proteomes" id="UP000767947"/>
    </source>
</evidence>